<dbReference type="AlphaFoldDB" id="A0A839UM69"/>
<sequence length="195" mass="22772">MGRMVCLFIMIFLISCSNKEGYRCEKRNVCPEGALFEAKTALRKKDMMAFFETITDKEVRAKLKNSIGLCSSLKLDQVKKYGYKESTDCELILNNYGWIEPEYQHPSEITGLWESAIMRISEPRKMLYELEINHRKHSNASSFVWRYLEPVKIIETVEDGNTAYSVVDWGGEKTKLLYYNTEAGWQFEQAPWEAY</sequence>
<dbReference type="RefSeq" id="WP_183907190.1">
    <property type="nucleotide sequence ID" value="NZ_JACHXZ010000001.1"/>
</dbReference>
<proteinExistence type="predicted"/>
<keyword evidence="2" id="KW-1185">Reference proteome</keyword>
<evidence type="ECO:0008006" key="3">
    <source>
        <dbReference type="Google" id="ProtNLM"/>
    </source>
</evidence>
<evidence type="ECO:0000313" key="1">
    <source>
        <dbReference type="EMBL" id="MBB3166836.1"/>
    </source>
</evidence>
<dbReference type="Proteomes" id="UP000559987">
    <property type="component" value="Unassembled WGS sequence"/>
</dbReference>
<reference evidence="1 2" key="1">
    <citation type="submission" date="2020-08" db="EMBL/GenBank/DDBJ databases">
        <title>Genomic Encyclopedia of Type Strains, Phase III (KMG-III): the genomes of soil and plant-associated and newly described type strains.</title>
        <authorList>
            <person name="Whitman W."/>
        </authorList>
    </citation>
    <scope>NUCLEOTIDE SEQUENCE [LARGE SCALE GENOMIC DNA]</scope>
    <source>
        <strain evidence="1 2">CECT 8571</strain>
    </source>
</reference>
<protein>
    <recommendedName>
        <fullName evidence="3">Lipoprotein</fullName>
    </recommendedName>
</protein>
<evidence type="ECO:0000313" key="2">
    <source>
        <dbReference type="Proteomes" id="UP000559987"/>
    </source>
</evidence>
<name>A0A839UM69_9GAMM</name>
<dbReference type="PROSITE" id="PS51257">
    <property type="entry name" value="PROKAR_LIPOPROTEIN"/>
    <property type="match status" value="1"/>
</dbReference>
<comment type="caution">
    <text evidence="1">The sequence shown here is derived from an EMBL/GenBank/DDBJ whole genome shotgun (WGS) entry which is preliminary data.</text>
</comment>
<gene>
    <name evidence="1" type="ORF">FHS30_000012</name>
</gene>
<dbReference type="EMBL" id="JACHXZ010000001">
    <property type="protein sequence ID" value="MBB3166836.1"/>
    <property type="molecule type" value="Genomic_DNA"/>
</dbReference>
<organism evidence="1 2">
    <name type="scientific">Simiduia aestuariiviva</name>
    <dbReference type="NCBI Taxonomy" id="1510459"/>
    <lineage>
        <taxon>Bacteria</taxon>
        <taxon>Pseudomonadati</taxon>
        <taxon>Pseudomonadota</taxon>
        <taxon>Gammaproteobacteria</taxon>
        <taxon>Cellvibrionales</taxon>
        <taxon>Cellvibrionaceae</taxon>
        <taxon>Simiduia</taxon>
    </lineage>
</organism>
<accession>A0A839UM69</accession>